<evidence type="ECO:0000256" key="4">
    <source>
        <dbReference type="ARBA" id="ARBA00022806"/>
    </source>
</evidence>
<evidence type="ECO:0000259" key="8">
    <source>
        <dbReference type="Pfam" id="PF18741"/>
    </source>
</evidence>
<dbReference type="SUPFAM" id="SSF52540">
    <property type="entry name" value="P-loop containing nucleoside triphosphate hydrolases"/>
    <property type="match status" value="1"/>
</dbReference>
<evidence type="ECO:0000256" key="5">
    <source>
        <dbReference type="ARBA" id="ARBA00022840"/>
    </source>
</evidence>
<evidence type="ECO:0000259" key="7">
    <source>
        <dbReference type="Pfam" id="PF13087"/>
    </source>
</evidence>
<evidence type="ECO:0000259" key="6">
    <source>
        <dbReference type="Pfam" id="PF13086"/>
    </source>
</evidence>
<dbReference type="GO" id="GO:0005524">
    <property type="term" value="F:ATP binding"/>
    <property type="evidence" value="ECO:0007669"/>
    <property type="project" value="UniProtKB-KW"/>
</dbReference>
<evidence type="ECO:0000256" key="3">
    <source>
        <dbReference type="ARBA" id="ARBA00022801"/>
    </source>
</evidence>
<dbReference type="Gene3D" id="3.40.960.10">
    <property type="entry name" value="VSR Endonuclease"/>
    <property type="match status" value="1"/>
</dbReference>
<feature type="domain" description="DNA2/NAM7 helicase-like C-terminal" evidence="7">
    <location>
        <begin position="312"/>
        <end position="494"/>
    </location>
</feature>
<proteinExistence type="inferred from homology"/>
<evidence type="ECO:0000256" key="1">
    <source>
        <dbReference type="ARBA" id="ARBA00007913"/>
    </source>
</evidence>
<sequence length="739" mass="84948">MTQVIEEIQEGDTILKQWRSLCGSNSSPQSIITDQELKNNVNQLLNDLSIIQNKLNHINLKQLFFTDLENLFQELNSDAEIPFLLARVREIEQQLNNCGAIDILLELKNIKSQPSLWSKQFDYSGLYSCLEQAYIEEPFLRTFHGQNQDQIIAEFRELDQERLEIAQLRVARNYAEKAISIMNQYPEQESLVRREANKKSRHLPLRKLLAKAPHVLTSLRPCWMASPLSVSQLLDAESYFDVVIFDEASQILPEDAVPALMRAKKLIVAGDRHQLPPTNFFNINADEGEETEDLGATEGFESFLDLTSSFLNSWQLQWHYRSRSEELIAFSNRHIYNNSLITFPGIKSSDVISHILVPSIVGQDGQEESANNEVEKVVEMVLKQATEKPNETLGVITMGSKHADKIEFTLEQKLKERPELTQFFNQDNYENFFVKNIERVQGDERDTIILSIGYGKDRSGKLPHRFGPLLYKGGERRLNVAISRARKSMILVSSFDHYDIDPNRSKGRGVELLRLYLQYASSGGKLLGDRGYSEIALNPFEQDIFNALTTKGINLIPQFGVSNYRIDMVAQHPEKINQFVLAIECDGASYHSSPTARERDRLRQQQLESLGWRFHRIWSTDWFNNKQEEIERTIQAFENAVKYADIYDLSIQNTVEDNKTNNDNIIVSPVAKSRTIKPNIPEKSYQIRDAIKIIEWMLSDGSLPTDEELLKETRSELGFKRSGKKIDDVIREAIKRVRN</sequence>
<dbReference type="EMBL" id="KP761740">
    <property type="protein sequence ID" value="ALT22092.1"/>
    <property type="molecule type" value="Genomic_DNA"/>
</dbReference>
<dbReference type="InterPro" id="IPR027417">
    <property type="entry name" value="P-loop_NTPase"/>
</dbReference>
<dbReference type="Pfam" id="PF13086">
    <property type="entry name" value="AAA_11"/>
    <property type="match status" value="1"/>
</dbReference>
<comment type="similarity">
    <text evidence="1">Belongs to the DNA2/NAM7 helicase family.</text>
</comment>
<keyword evidence="3" id="KW-0378">Hydrolase</keyword>
<dbReference type="Pfam" id="PF13087">
    <property type="entry name" value="AAA_12"/>
    <property type="match status" value="1"/>
</dbReference>
<dbReference type="PANTHER" id="PTHR43788:SF8">
    <property type="entry name" value="DNA-BINDING PROTEIN SMUBP-2"/>
    <property type="match status" value="1"/>
</dbReference>
<dbReference type="AlphaFoldDB" id="A0A0U3BDM1"/>
<dbReference type="InterPro" id="IPR050534">
    <property type="entry name" value="Coronavir_polyprotein_1ab"/>
</dbReference>
<evidence type="ECO:0008006" key="10">
    <source>
        <dbReference type="Google" id="ProtNLM"/>
    </source>
</evidence>
<protein>
    <recommendedName>
        <fullName evidence="10">RAP domain-containing protein</fullName>
    </recommendedName>
</protein>
<dbReference type="PANTHER" id="PTHR43788">
    <property type="entry name" value="DNA2/NAM7 HELICASE FAMILY MEMBER"/>
    <property type="match status" value="1"/>
</dbReference>
<reference evidence="9" key="1">
    <citation type="journal article" date="2015" name="Proc. Natl. Acad. Sci. U.S.A.">
        <title>Antifungal activity improved by coproduction of cyclodextrins and anabaenolysins in Cyanobacteria.</title>
        <authorList>
            <person name="Shishido T.K."/>
            <person name="Jokela J."/>
            <person name="Kolehmainen C.T."/>
            <person name="Fewer D.P."/>
            <person name="Wahlsten M."/>
            <person name="Wang H."/>
            <person name="Rouhiainen L."/>
            <person name="Rizzi E."/>
            <person name="De Bellis G."/>
            <person name="Permi P."/>
            <person name="Sivonen K."/>
        </authorList>
    </citation>
    <scope>NUCLEOTIDE SEQUENCE</scope>
    <source>
        <strain evidence="9">XPORK15F</strain>
    </source>
</reference>
<feature type="domain" description="Restriction endonuclease type II-like" evidence="8">
    <location>
        <begin position="540"/>
        <end position="636"/>
    </location>
</feature>
<name>A0A0U3BDM1_9NOST</name>
<dbReference type="GO" id="GO:0016787">
    <property type="term" value="F:hydrolase activity"/>
    <property type="evidence" value="ECO:0007669"/>
    <property type="project" value="UniProtKB-KW"/>
</dbReference>
<feature type="domain" description="DNA2/NAM7 helicase helicase" evidence="6">
    <location>
        <begin position="231"/>
        <end position="278"/>
    </location>
</feature>
<dbReference type="InterPro" id="IPR041679">
    <property type="entry name" value="DNA2/NAM7-like_C"/>
</dbReference>
<dbReference type="InterPro" id="IPR011335">
    <property type="entry name" value="Restrct_endonuc-II-like"/>
</dbReference>
<keyword evidence="4" id="KW-0347">Helicase</keyword>
<dbReference type="Gene3D" id="3.40.50.300">
    <property type="entry name" value="P-loop containing nucleotide triphosphate hydrolases"/>
    <property type="match status" value="2"/>
</dbReference>
<dbReference type="Pfam" id="PF18741">
    <property type="entry name" value="MTES_1575"/>
    <property type="match status" value="1"/>
</dbReference>
<keyword evidence="2" id="KW-0547">Nucleotide-binding</keyword>
<accession>A0A0U3BDM1</accession>
<dbReference type="InterPro" id="IPR047187">
    <property type="entry name" value="SF1_C_Upf1"/>
</dbReference>
<dbReference type="InterPro" id="IPR049468">
    <property type="entry name" value="Restrct_endonuc-II-like_dom"/>
</dbReference>
<dbReference type="SUPFAM" id="SSF52980">
    <property type="entry name" value="Restriction endonuclease-like"/>
    <property type="match status" value="1"/>
</dbReference>
<evidence type="ECO:0000313" key="9">
    <source>
        <dbReference type="EMBL" id="ALT22092.1"/>
    </source>
</evidence>
<keyword evidence="5" id="KW-0067">ATP-binding</keyword>
<dbReference type="InterPro" id="IPR041677">
    <property type="entry name" value="DNA2/NAM7_AAA_11"/>
</dbReference>
<evidence type="ECO:0000256" key="2">
    <source>
        <dbReference type="ARBA" id="ARBA00022741"/>
    </source>
</evidence>
<dbReference type="CDD" id="cd18808">
    <property type="entry name" value="SF1_C_Upf1"/>
    <property type="match status" value="1"/>
</dbReference>
<dbReference type="FunFam" id="3.40.960.10:FF:000002">
    <property type="entry name" value="DNA helicase related protein"/>
    <property type="match status" value="1"/>
</dbReference>
<organism evidence="9">
    <name type="scientific">Anabaena sp. XPORK15F</name>
    <dbReference type="NCBI Taxonomy" id="462641"/>
    <lineage>
        <taxon>Bacteria</taxon>
        <taxon>Bacillati</taxon>
        <taxon>Cyanobacteriota</taxon>
        <taxon>Cyanophyceae</taxon>
        <taxon>Nostocales</taxon>
        <taxon>Nostocaceae</taxon>
        <taxon>Anabaena</taxon>
    </lineage>
</organism>
<dbReference type="GO" id="GO:0043139">
    <property type="term" value="F:5'-3' DNA helicase activity"/>
    <property type="evidence" value="ECO:0007669"/>
    <property type="project" value="TreeGrafter"/>
</dbReference>